<dbReference type="PANTHER" id="PTHR31234:SF6">
    <property type="entry name" value="LATE EMBRYOGENESIS ABUNDANT PROTEIN LEA-2 SUBGROUP DOMAIN-CONTAINING PROTEIN"/>
    <property type="match status" value="1"/>
</dbReference>
<dbReference type="GO" id="GO:0005886">
    <property type="term" value="C:plasma membrane"/>
    <property type="evidence" value="ECO:0007669"/>
    <property type="project" value="TreeGrafter"/>
</dbReference>
<name>A0A2P2J5H3_RHIMU</name>
<evidence type="ECO:0000256" key="2">
    <source>
        <dbReference type="ARBA" id="ARBA00022692"/>
    </source>
</evidence>
<evidence type="ECO:0000256" key="3">
    <source>
        <dbReference type="ARBA" id="ARBA00022989"/>
    </source>
</evidence>
<keyword evidence="4 6" id="KW-0472">Membrane</keyword>
<feature type="transmembrane region" description="Helical" evidence="6">
    <location>
        <begin position="70"/>
        <end position="100"/>
    </location>
</feature>
<protein>
    <recommendedName>
        <fullName evidence="7">Late embryogenesis abundant protein LEA-2 subgroup domain-containing protein</fullName>
    </recommendedName>
</protein>
<dbReference type="AlphaFoldDB" id="A0A2P2J5H3"/>
<dbReference type="PANTHER" id="PTHR31234">
    <property type="entry name" value="LATE EMBRYOGENESIS ABUNDANT (LEA) HYDROXYPROLINE-RICH GLYCOPROTEIN FAMILY"/>
    <property type="match status" value="1"/>
</dbReference>
<proteinExistence type="predicted"/>
<keyword evidence="3 6" id="KW-1133">Transmembrane helix</keyword>
<evidence type="ECO:0000256" key="5">
    <source>
        <dbReference type="SAM" id="MobiDB-lite"/>
    </source>
</evidence>
<comment type="subcellular location">
    <subcellularLocation>
        <location evidence="1">Membrane</location>
        <topology evidence="1">Single-pass membrane protein</topology>
    </subcellularLocation>
</comment>
<feature type="domain" description="Late embryogenesis abundant protein LEA-2 subgroup" evidence="7">
    <location>
        <begin position="140"/>
        <end position="241"/>
    </location>
</feature>
<feature type="compositionally biased region" description="Low complexity" evidence="5">
    <location>
        <begin position="19"/>
        <end position="40"/>
    </location>
</feature>
<evidence type="ECO:0000259" key="7">
    <source>
        <dbReference type="Pfam" id="PF03168"/>
    </source>
</evidence>
<evidence type="ECO:0000256" key="6">
    <source>
        <dbReference type="SAM" id="Phobius"/>
    </source>
</evidence>
<feature type="region of interest" description="Disordered" evidence="5">
    <location>
        <begin position="1"/>
        <end position="63"/>
    </location>
</feature>
<dbReference type="InterPro" id="IPR004864">
    <property type="entry name" value="LEA_2"/>
</dbReference>
<reference evidence="8" key="1">
    <citation type="submission" date="2018-02" db="EMBL/GenBank/DDBJ databases">
        <title>Rhizophora mucronata_Transcriptome.</title>
        <authorList>
            <person name="Meera S.P."/>
            <person name="Sreeshan A."/>
            <person name="Augustine A."/>
        </authorList>
    </citation>
    <scope>NUCLEOTIDE SEQUENCE</scope>
    <source>
        <tissue evidence="8">Leaf</tissue>
    </source>
</reference>
<sequence>MAEKVFPSSKPTANGTATPAPINSAANPRAAASATTTTSNKSQLYNPMARPPYRPQPHNRRRRSRSGRSICCCCCFWSILILLLLLLVAAIAGAALYILYRPHRPAFSIPSLRIHRLNLTTSADSSSSHISALLNLTVISKNPNSHFSFFYEPFTISSYSNKVFIGNGTLAAFSQTTKNETSFRNVVVSGSNDLDVEPANELRSDLKKKKGMVPLEIELDTKVKVKMGGLKTKKVGIRVTCDGIKGAVPKGKSPTVADTTGSKCKVDLKIKIWKFTF</sequence>
<evidence type="ECO:0000256" key="4">
    <source>
        <dbReference type="ARBA" id="ARBA00023136"/>
    </source>
</evidence>
<dbReference type="GO" id="GO:0098542">
    <property type="term" value="P:defense response to other organism"/>
    <property type="evidence" value="ECO:0007669"/>
    <property type="project" value="InterPro"/>
</dbReference>
<keyword evidence="2 6" id="KW-0812">Transmembrane</keyword>
<evidence type="ECO:0000313" key="8">
    <source>
        <dbReference type="EMBL" id="MBW88732.1"/>
    </source>
</evidence>
<accession>A0A2P2J5H3</accession>
<organism evidence="8">
    <name type="scientific">Rhizophora mucronata</name>
    <name type="common">Asiatic mangrove</name>
    <dbReference type="NCBI Taxonomy" id="61149"/>
    <lineage>
        <taxon>Eukaryota</taxon>
        <taxon>Viridiplantae</taxon>
        <taxon>Streptophyta</taxon>
        <taxon>Embryophyta</taxon>
        <taxon>Tracheophyta</taxon>
        <taxon>Spermatophyta</taxon>
        <taxon>Magnoliopsida</taxon>
        <taxon>eudicotyledons</taxon>
        <taxon>Gunneridae</taxon>
        <taxon>Pentapetalae</taxon>
        <taxon>rosids</taxon>
        <taxon>fabids</taxon>
        <taxon>Malpighiales</taxon>
        <taxon>Rhizophoraceae</taxon>
        <taxon>Rhizophora</taxon>
    </lineage>
</organism>
<dbReference type="InterPro" id="IPR044839">
    <property type="entry name" value="NDR1-like"/>
</dbReference>
<evidence type="ECO:0000256" key="1">
    <source>
        <dbReference type="ARBA" id="ARBA00004167"/>
    </source>
</evidence>
<dbReference type="EMBL" id="GGEC01008249">
    <property type="protein sequence ID" value="MBW88732.1"/>
    <property type="molecule type" value="Transcribed_RNA"/>
</dbReference>
<dbReference type="Pfam" id="PF03168">
    <property type="entry name" value="LEA_2"/>
    <property type="match status" value="1"/>
</dbReference>